<protein>
    <submittedName>
        <fullName evidence="2">T9SS type A sorting domain-containing protein</fullName>
    </submittedName>
</protein>
<proteinExistence type="predicted"/>
<dbReference type="Proteomes" id="UP000813018">
    <property type="component" value="Unassembled WGS sequence"/>
</dbReference>
<evidence type="ECO:0000313" key="2">
    <source>
        <dbReference type="EMBL" id="MBW7465654.1"/>
    </source>
</evidence>
<accession>A0ABS7CP92</accession>
<comment type="caution">
    <text evidence="2">The sequence shown here is derived from an EMBL/GenBank/DDBJ whole genome shotgun (WGS) entry which is preliminary data.</text>
</comment>
<evidence type="ECO:0000259" key="1">
    <source>
        <dbReference type="Pfam" id="PF18962"/>
    </source>
</evidence>
<gene>
    <name evidence="2" type="ORF">K0O23_01125</name>
</gene>
<dbReference type="Pfam" id="PF18962">
    <property type="entry name" value="Por_Secre_tail"/>
    <property type="match status" value="1"/>
</dbReference>
<organism evidence="2 3">
    <name type="scientific">Pontibacter aydingkolensis</name>
    <dbReference type="NCBI Taxonomy" id="1911536"/>
    <lineage>
        <taxon>Bacteria</taxon>
        <taxon>Pseudomonadati</taxon>
        <taxon>Bacteroidota</taxon>
        <taxon>Cytophagia</taxon>
        <taxon>Cytophagales</taxon>
        <taxon>Hymenobacteraceae</taxon>
        <taxon>Pontibacter</taxon>
    </lineage>
</organism>
<dbReference type="InterPro" id="IPR026444">
    <property type="entry name" value="Secre_tail"/>
</dbReference>
<dbReference type="RefSeq" id="WP_219875539.1">
    <property type="nucleotide sequence ID" value="NZ_JAHYXK010000001.1"/>
</dbReference>
<evidence type="ECO:0000313" key="3">
    <source>
        <dbReference type="Proteomes" id="UP000813018"/>
    </source>
</evidence>
<keyword evidence="3" id="KW-1185">Reference proteome</keyword>
<reference evidence="2 3" key="1">
    <citation type="journal article" date="2016" name="Int. J. Syst. Evol. Microbiol.">
        <title>Pontibacter aydingkolensis sp. nov., isolated from soil of a salt lake.</title>
        <authorList>
            <person name="Osman G."/>
            <person name="Zhang T."/>
            <person name="Lou K."/>
            <person name="Gao Y."/>
            <person name="Chang W."/>
            <person name="Lin Q."/>
            <person name="Yang H.M."/>
            <person name="Huo X.D."/>
            <person name="Wang N."/>
        </authorList>
    </citation>
    <scope>NUCLEOTIDE SEQUENCE [LARGE SCALE GENOMIC DNA]</scope>
    <source>
        <strain evidence="2 3">KACC 19255</strain>
    </source>
</reference>
<sequence length="419" mass="43159">DDQDLSGLVAGTYSVVITDANGTTGGCRATKEVTITQPAAAVAVTATGSPESCLLNDGSISGSVSGGTAPYTVVLKKGGVQVGTAQVSASGGTYSFTGLAPGADYVVYANDNAGTTGGCADSEPAAVAPATNCISPHLFPTQTTCENYLCGNIEEFQLLRLCVTLSKGNPSTRTITNAVPGAMFYYGDYTPSTSGTVTIWVDQTAPSGYSGLDPQNTSNVRVYSQNCGSMSYTPNVVGNDVSVTFYAEAGVKYVISVKYNPKSIIGSPAPTASTKYRFEMRLGVNLGTSTLISGSAGELAIVTGCSDTTPPASGSCTFNSTAISSLQGIDKAEAGDLKAYPTPFSDKATIEFTTSVDENYTVRLYDMKGALVRELKSGAAKAGVVNQVEVDGRSLPEGLYLGRVVSNSGTQTVKLLLKR</sequence>
<feature type="non-terminal residue" evidence="2">
    <location>
        <position position="1"/>
    </location>
</feature>
<feature type="domain" description="Secretion system C-terminal sorting" evidence="1">
    <location>
        <begin position="340"/>
        <end position="415"/>
    </location>
</feature>
<dbReference type="NCBIfam" id="TIGR04183">
    <property type="entry name" value="Por_Secre_tail"/>
    <property type="match status" value="1"/>
</dbReference>
<dbReference type="EMBL" id="JAHYXK010000001">
    <property type="protein sequence ID" value="MBW7465654.1"/>
    <property type="molecule type" value="Genomic_DNA"/>
</dbReference>
<name>A0ABS7CP92_9BACT</name>